<sequence>MVATDICAGYFLLALSAVIFPYLIVWIYVMPFTSQDFVIRMAFPSQYLALLFPNVCFISMLCCVASIWDLTRPRGYRQNSCLILGFYGLIWGCPRGRGIWFCVLDVDSAFPEPFLSTMNLDDEHEVCHQRIKFTYRNIFPVDFRIIETLTPFRKHFTRRREVAFRVLTCFVTRISSSLYAERIKVSQKDCMILCVAQKVQDFQYVGRSNSIIDIVLSARALITERAA</sequence>
<dbReference type="InterPro" id="IPR009914">
    <property type="entry name" value="DPM2"/>
</dbReference>
<keyword evidence="3 5" id="KW-1133">Transmembrane helix</keyword>
<evidence type="ECO:0000313" key="7">
    <source>
        <dbReference type="Proteomes" id="UP000267606"/>
    </source>
</evidence>
<organism evidence="8">
    <name type="scientific">Onchocerca flexuosa</name>
    <dbReference type="NCBI Taxonomy" id="387005"/>
    <lineage>
        <taxon>Eukaryota</taxon>
        <taxon>Metazoa</taxon>
        <taxon>Ecdysozoa</taxon>
        <taxon>Nematoda</taxon>
        <taxon>Chromadorea</taxon>
        <taxon>Rhabditida</taxon>
        <taxon>Spirurina</taxon>
        <taxon>Spiruromorpha</taxon>
        <taxon>Filarioidea</taxon>
        <taxon>Onchocercidae</taxon>
        <taxon>Onchocerca</taxon>
    </lineage>
</organism>
<keyword evidence="2 5" id="KW-0812">Transmembrane</keyword>
<dbReference type="UniPathway" id="UPA00378"/>
<evidence type="ECO:0000313" key="6">
    <source>
        <dbReference type="EMBL" id="VDP14760.1"/>
    </source>
</evidence>
<evidence type="ECO:0000256" key="1">
    <source>
        <dbReference type="ARBA" id="ARBA00004141"/>
    </source>
</evidence>
<dbReference type="GO" id="GO:0180047">
    <property type="term" value="P:dolichol phosphate mannose biosynthetic process"/>
    <property type="evidence" value="ECO:0007669"/>
    <property type="project" value="InterPro"/>
</dbReference>
<comment type="pathway">
    <text evidence="5">Protein modification; protein glycosylation.</text>
</comment>
<dbReference type="GO" id="GO:0005789">
    <property type="term" value="C:endoplasmic reticulum membrane"/>
    <property type="evidence" value="ECO:0007669"/>
    <property type="project" value="UniProtKB-SubCell"/>
</dbReference>
<feature type="transmembrane region" description="Helical" evidence="5">
    <location>
        <begin position="7"/>
        <end position="29"/>
    </location>
</feature>
<reference evidence="6 7" key="2">
    <citation type="submission" date="2018-11" db="EMBL/GenBank/DDBJ databases">
        <authorList>
            <consortium name="Pathogen Informatics"/>
        </authorList>
    </citation>
    <scope>NUCLEOTIDE SEQUENCE [LARGE SCALE GENOMIC DNA]</scope>
</reference>
<evidence type="ECO:0000256" key="2">
    <source>
        <dbReference type="ARBA" id="ARBA00022692"/>
    </source>
</evidence>
<comment type="similarity">
    <text evidence="5">Belongs to the DPM2 family.</text>
</comment>
<evidence type="ECO:0000313" key="8">
    <source>
        <dbReference type="WBParaSite" id="OFLC_0001382601-mRNA-1"/>
    </source>
</evidence>
<name>A0A183I263_9BILA</name>
<comment type="function">
    <text evidence="5">Regulatory subunit of the dolichol-phosphate mannose (DPM) synthase complex; essential for the ER localization.</text>
</comment>
<evidence type="ECO:0000256" key="5">
    <source>
        <dbReference type="RuleBase" id="RU365084"/>
    </source>
</evidence>
<dbReference type="Pfam" id="PF07297">
    <property type="entry name" value="DPM2"/>
    <property type="match status" value="1"/>
</dbReference>
<dbReference type="Proteomes" id="UP000267606">
    <property type="component" value="Unassembled WGS sequence"/>
</dbReference>
<evidence type="ECO:0000256" key="3">
    <source>
        <dbReference type="ARBA" id="ARBA00022989"/>
    </source>
</evidence>
<keyword evidence="7" id="KW-1185">Reference proteome</keyword>
<keyword evidence="5" id="KW-0256">Endoplasmic reticulum</keyword>
<keyword evidence="4 5" id="KW-0472">Membrane</keyword>
<accession>A0A183I263</accession>
<dbReference type="GO" id="GO:0030234">
    <property type="term" value="F:enzyme regulator activity"/>
    <property type="evidence" value="ECO:0007669"/>
    <property type="project" value="UniProtKB-UniRule"/>
</dbReference>
<feature type="transmembrane region" description="Helical" evidence="5">
    <location>
        <begin position="49"/>
        <end position="68"/>
    </location>
</feature>
<protein>
    <recommendedName>
        <fullName evidence="5">Dolichol phosphate-mannose biosynthesis regulatory protein</fullName>
    </recommendedName>
</protein>
<proteinExistence type="inferred from homology"/>
<dbReference type="AlphaFoldDB" id="A0A183I263"/>
<dbReference type="WBParaSite" id="OFLC_0001382601-mRNA-1">
    <property type="protein sequence ID" value="OFLC_0001382601-mRNA-1"/>
    <property type="gene ID" value="OFLC_0001382601"/>
</dbReference>
<gene>
    <name evidence="6" type="ORF">OFLC_LOCUS13825</name>
</gene>
<evidence type="ECO:0000256" key="4">
    <source>
        <dbReference type="ARBA" id="ARBA00023136"/>
    </source>
</evidence>
<comment type="subcellular location">
    <subcellularLocation>
        <location evidence="5">Endoplasmic reticulum membrane</location>
        <topology evidence="5">Multi-pass membrane protein</topology>
    </subcellularLocation>
    <subcellularLocation>
        <location evidence="1">Membrane</location>
        <topology evidence="1">Multi-pass membrane protein</topology>
    </subcellularLocation>
</comment>
<comment type="subunit">
    <text evidence="5">Component of the dolichol-phosphate mannose (DPM) synthase complex.</text>
</comment>
<dbReference type="EMBL" id="UZAJ01040417">
    <property type="protein sequence ID" value="VDP14760.1"/>
    <property type="molecule type" value="Genomic_DNA"/>
</dbReference>
<reference evidence="8" key="1">
    <citation type="submission" date="2016-06" db="UniProtKB">
        <authorList>
            <consortium name="WormBaseParasite"/>
        </authorList>
    </citation>
    <scope>IDENTIFICATION</scope>
</reference>